<dbReference type="EMBL" id="NBNE01005301">
    <property type="protein sequence ID" value="OWZ03832.1"/>
    <property type="molecule type" value="Genomic_DNA"/>
</dbReference>
<organism evidence="2 3">
    <name type="scientific">Phytophthora megakarya</name>
    <dbReference type="NCBI Taxonomy" id="4795"/>
    <lineage>
        <taxon>Eukaryota</taxon>
        <taxon>Sar</taxon>
        <taxon>Stramenopiles</taxon>
        <taxon>Oomycota</taxon>
        <taxon>Peronosporomycetes</taxon>
        <taxon>Peronosporales</taxon>
        <taxon>Peronosporaceae</taxon>
        <taxon>Phytophthora</taxon>
    </lineage>
</organism>
<evidence type="ECO:0000256" key="1">
    <source>
        <dbReference type="SAM" id="MobiDB-lite"/>
    </source>
</evidence>
<comment type="caution">
    <text evidence="2">The sequence shown here is derived from an EMBL/GenBank/DDBJ whole genome shotgun (WGS) entry which is preliminary data.</text>
</comment>
<dbReference type="Proteomes" id="UP000198211">
    <property type="component" value="Unassembled WGS sequence"/>
</dbReference>
<reference evidence="3" key="1">
    <citation type="submission" date="2017-03" db="EMBL/GenBank/DDBJ databases">
        <title>Phytopthora megakarya and P. palmivora, two closely related causual agents of cacao black pod achieved similar genome size and gene model numbers by different mechanisms.</title>
        <authorList>
            <person name="Ali S."/>
            <person name="Shao J."/>
            <person name="Larry D.J."/>
            <person name="Kronmiller B."/>
            <person name="Shen D."/>
            <person name="Strem M.D."/>
            <person name="Melnick R.L."/>
            <person name="Guiltinan M.J."/>
            <person name="Tyler B.M."/>
            <person name="Meinhardt L.W."/>
            <person name="Bailey B.A."/>
        </authorList>
    </citation>
    <scope>NUCLEOTIDE SEQUENCE [LARGE SCALE GENOMIC DNA]</scope>
    <source>
        <strain evidence="3">zdho120</strain>
    </source>
</reference>
<sequence>ARNKNKRIDYEKLSTKTEFKVFEGHGEELEKHEESLLRELKLVYEEDCAMEATERELRKNTCPLSENMVEVILDAVRGEGEETRESLWKLIQEDTELKGAAFQLAFNRYHLSPSSDQAQDTAAQMPSDGSENEEISDV</sequence>
<gene>
    <name evidence="2" type="ORF">PHMEG_00024374</name>
</gene>
<keyword evidence="3" id="KW-1185">Reference proteome</keyword>
<dbReference type="AlphaFoldDB" id="A0A225VEU6"/>
<name>A0A225VEU6_9STRA</name>
<feature type="compositionally biased region" description="Polar residues" evidence="1">
    <location>
        <begin position="113"/>
        <end position="129"/>
    </location>
</feature>
<protein>
    <submittedName>
        <fullName evidence="2">Uncharacterized protein</fullName>
    </submittedName>
</protein>
<feature type="non-terminal residue" evidence="2">
    <location>
        <position position="1"/>
    </location>
</feature>
<proteinExistence type="predicted"/>
<evidence type="ECO:0000313" key="3">
    <source>
        <dbReference type="Proteomes" id="UP000198211"/>
    </source>
</evidence>
<evidence type="ECO:0000313" key="2">
    <source>
        <dbReference type="EMBL" id="OWZ03832.1"/>
    </source>
</evidence>
<feature type="region of interest" description="Disordered" evidence="1">
    <location>
        <begin position="113"/>
        <end position="138"/>
    </location>
</feature>
<accession>A0A225VEU6</accession>